<reference evidence="7 8" key="1">
    <citation type="journal article" date="2018" name="PLoS Genet.">
        <title>Population sequencing reveals clonal diversity and ancestral inbreeding in the grapevine cultivar Chardonnay.</title>
        <authorList>
            <person name="Roach M.J."/>
            <person name="Johnson D.L."/>
            <person name="Bohlmann J."/>
            <person name="van Vuuren H.J."/>
            <person name="Jones S.J."/>
            <person name="Pretorius I.S."/>
            <person name="Schmidt S.A."/>
            <person name="Borneman A.R."/>
        </authorList>
    </citation>
    <scope>NUCLEOTIDE SEQUENCE [LARGE SCALE GENOMIC DNA]</scope>
    <source>
        <strain evidence="8">cv. Chardonnay</strain>
        <tissue evidence="7">Leaf</tissue>
    </source>
</reference>
<dbReference type="SMART" id="SM00184">
    <property type="entry name" value="RING"/>
    <property type="match status" value="1"/>
</dbReference>
<dbReference type="InterPro" id="IPR013083">
    <property type="entry name" value="Znf_RING/FYVE/PHD"/>
</dbReference>
<keyword evidence="5" id="KW-0472">Membrane</keyword>
<evidence type="ECO:0000256" key="2">
    <source>
        <dbReference type="ARBA" id="ARBA00022771"/>
    </source>
</evidence>
<dbReference type="PROSITE" id="PS50089">
    <property type="entry name" value="ZF_RING_2"/>
    <property type="match status" value="1"/>
</dbReference>
<evidence type="ECO:0000256" key="1">
    <source>
        <dbReference type="ARBA" id="ARBA00022723"/>
    </source>
</evidence>
<feature type="transmembrane region" description="Helical" evidence="5">
    <location>
        <begin position="176"/>
        <end position="196"/>
    </location>
</feature>
<dbReference type="Gene3D" id="3.30.40.10">
    <property type="entry name" value="Zinc/RING finger domain, C3HC4 (zinc finger)"/>
    <property type="match status" value="1"/>
</dbReference>
<name>A0A438H085_VITVI</name>
<feature type="transmembrane region" description="Helical" evidence="5">
    <location>
        <begin position="38"/>
        <end position="60"/>
    </location>
</feature>
<dbReference type="InterPro" id="IPR001841">
    <property type="entry name" value="Znf_RING"/>
</dbReference>
<dbReference type="PANTHER" id="PTHR46225:SF2">
    <property type="entry name" value="C3H4 TYPE ZINC FINGER PROTEIN"/>
    <property type="match status" value="1"/>
</dbReference>
<evidence type="ECO:0000313" key="7">
    <source>
        <dbReference type="EMBL" id="RVW77631.1"/>
    </source>
</evidence>
<keyword evidence="2 4" id="KW-0863">Zinc-finger</keyword>
<dbReference type="Pfam" id="PF13639">
    <property type="entry name" value="zf-RING_2"/>
    <property type="match status" value="1"/>
</dbReference>
<gene>
    <name evidence="7" type="primary">VvCHDp001182_0</name>
    <name evidence="7" type="ORF">CK203_042990</name>
</gene>
<evidence type="ECO:0000259" key="6">
    <source>
        <dbReference type="PROSITE" id="PS50089"/>
    </source>
</evidence>
<dbReference type="EMBL" id="QGNW01000310">
    <property type="protein sequence ID" value="RVW77631.1"/>
    <property type="molecule type" value="Genomic_DNA"/>
</dbReference>
<evidence type="ECO:0000256" key="5">
    <source>
        <dbReference type="SAM" id="Phobius"/>
    </source>
</evidence>
<keyword evidence="1" id="KW-0479">Metal-binding</keyword>
<comment type="caution">
    <text evidence="7">The sequence shown here is derived from an EMBL/GenBank/DDBJ whole genome shotgun (WGS) entry which is preliminary data.</text>
</comment>
<dbReference type="Proteomes" id="UP000288805">
    <property type="component" value="Unassembled WGS sequence"/>
</dbReference>
<accession>A0A438H085</accession>
<dbReference type="GO" id="GO:0008270">
    <property type="term" value="F:zinc ion binding"/>
    <property type="evidence" value="ECO:0007669"/>
    <property type="project" value="UniProtKB-KW"/>
</dbReference>
<keyword evidence="5" id="KW-0812">Transmembrane</keyword>
<keyword evidence="5" id="KW-1133">Transmembrane helix</keyword>
<protein>
    <submittedName>
        <fullName evidence="7">E3 ubiquitin-protein ligase</fullName>
    </submittedName>
</protein>
<dbReference type="SMART" id="SM00744">
    <property type="entry name" value="RINGv"/>
    <property type="match status" value="1"/>
</dbReference>
<feature type="transmembrane region" description="Helical" evidence="5">
    <location>
        <begin position="216"/>
        <end position="235"/>
    </location>
</feature>
<dbReference type="AlphaFoldDB" id="A0A438H085"/>
<keyword evidence="3" id="KW-0862">Zinc</keyword>
<evidence type="ECO:0000256" key="4">
    <source>
        <dbReference type="PROSITE-ProRule" id="PRU00175"/>
    </source>
</evidence>
<evidence type="ECO:0000313" key="8">
    <source>
        <dbReference type="Proteomes" id="UP000288805"/>
    </source>
</evidence>
<dbReference type="PANTHER" id="PTHR46225">
    <property type="entry name" value="C3H4 TYPE ZINC FINGER PROTEIN"/>
    <property type="match status" value="1"/>
</dbReference>
<sequence>MATQNYGEQRIDIEDIPPIPTNQTSSSSSSGDPSDPGLTFIHILFVLSVIQVVASLVGLWVSIVYEHPDYELISWVVGYASGFAVIVIFPLLYFRCRITSTLNLRCPNAPSGCPRTVGAFDIKGVILSRPMCRVNLNPLISWTKSDNMGSTPLDRRRAENIEDDHKGAGQRKVMTGFWITMSFFFLVWYGLGIAFFAGGSSSNHGAPRLETYKFLLHYSISIGVVVMFGVTQLLVGPPCRKNLEEPVPQIPLVHCLPASLNQIKESGGRSGDEGGIVLAAGTEKERTLSGEEVVCCICLRKFADNDEVREVPCCSHFFHVGCLDKWLKIKARCPLCQSQLGVAAEGVTDATHSSDNPS</sequence>
<dbReference type="InterPro" id="IPR011016">
    <property type="entry name" value="Znf_RING-CH"/>
</dbReference>
<dbReference type="SUPFAM" id="SSF57850">
    <property type="entry name" value="RING/U-box"/>
    <property type="match status" value="1"/>
</dbReference>
<proteinExistence type="predicted"/>
<feature type="domain" description="RING-type" evidence="6">
    <location>
        <begin position="295"/>
        <end position="337"/>
    </location>
</feature>
<evidence type="ECO:0000256" key="3">
    <source>
        <dbReference type="ARBA" id="ARBA00022833"/>
    </source>
</evidence>
<organism evidence="7 8">
    <name type="scientific">Vitis vinifera</name>
    <name type="common">Grape</name>
    <dbReference type="NCBI Taxonomy" id="29760"/>
    <lineage>
        <taxon>Eukaryota</taxon>
        <taxon>Viridiplantae</taxon>
        <taxon>Streptophyta</taxon>
        <taxon>Embryophyta</taxon>
        <taxon>Tracheophyta</taxon>
        <taxon>Spermatophyta</taxon>
        <taxon>Magnoliopsida</taxon>
        <taxon>eudicotyledons</taxon>
        <taxon>Gunneridae</taxon>
        <taxon>Pentapetalae</taxon>
        <taxon>rosids</taxon>
        <taxon>Vitales</taxon>
        <taxon>Vitaceae</taxon>
        <taxon>Viteae</taxon>
        <taxon>Vitis</taxon>
    </lineage>
</organism>
<feature type="transmembrane region" description="Helical" evidence="5">
    <location>
        <begin position="72"/>
        <end position="94"/>
    </location>
</feature>